<dbReference type="Proteomes" id="UP000249794">
    <property type="component" value="Unassembled WGS sequence"/>
</dbReference>
<reference evidence="3" key="1">
    <citation type="submission" date="2018-04" db="EMBL/GenBank/DDBJ databases">
        <authorList>
            <person name="Cornet L."/>
        </authorList>
    </citation>
    <scope>NUCLEOTIDE SEQUENCE [LARGE SCALE GENOMIC DNA]</scope>
</reference>
<dbReference type="InterPro" id="IPR018745">
    <property type="entry name" value="MpsC"/>
</dbReference>
<sequence length="130" mass="14866">MVNTKLELRNLKRFEAPLENEISQLYFNYVGHHLSAVSCTFLQNLELIIFMEGTRSPLENFLETQGDAILARRMRDAINQIIKGKLYQTIERGFSLSSARVAFLEPTSSEKLSLIVTFNPFEQSGEAHQN</sequence>
<name>A0A2W4YN86_9CYAN</name>
<reference evidence="2 3" key="2">
    <citation type="submission" date="2018-06" db="EMBL/GenBank/DDBJ databases">
        <title>Metagenomic assembly of (sub)arctic Cyanobacteria and their associated microbiome from non-axenic cultures.</title>
        <authorList>
            <person name="Baurain D."/>
        </authorList>
    </citation>
    <scope>NUCLEOTIDE SEQUENCE [LARGE SCALE GENOMIC DNA]</scope>
    <source>
        <strain evidence="2">ULC027bin1</strain>
    </source>
</reference>
<feature type="domain" description="Na+-translocating membrane potential-generating system MpsC" evidence="1">
    <location>
        <begin position="13"/>
        <end position="92"/>
    </location>
</feature>
<gene>
    <name evidence="2" type="ORF">DCF15_17840</name>
</gene>
<evidence type="ECO:0000313" key="3">
    <source>
        <dbReference type="Proteomes" id="UP000249794"/>
    </source>
</evidence>
<comment type="caution">
    <text evidence="2">The sequence shown here is derived from an EMBL/GenBank/DDBJ whole genome shotgun (WGS) entry which is preliminary data.</text>
</comment>
<dbReference type="EMBL" id="QBMP01000237">
    <property type="protein sequence ID" value="PZO48511.1"/>
    <property type="molecule type" value="Genomic_DNA"/>
</dbReference>
<evidence type="ECO:0000259" key="1">
    <source>
        <dbReference type="Pfam" id="PF10057"/>
    </source>
</evidence>
<dbReference type="AlphaFoldDB" id="A0A2W4YN86"/>
<protein>
    <recommendedName>
        <fullName evidence="1">Na+-translocating membrane potential-generating system MpsC domain-containing protein</fullName>
    </recommendedName>
</protein>
<accession>A0A2W4YN86</accession>
<evidence type="ECO:0000313" key="2">
    <source>
        <dbReference type="EMBL" id="PZO48511.1"/>
    </source>
</evidence>
<dbReference type="Pfam" id="PF10057">
    <property type="entry name" value="MpsC"/>
    <property type="match status" value="1"/>
</dbReference>
<organism evidence="2 3">
    <name type="scientific">Phormidesmis priestleyi</name>
    <dbReference type="NCBI Taxonomy" id="268141"/>
    <lineage>
        <taxon>Bacteria</taxon>
        <taxon>Bacillati</taxon>
        <taxon>Cyanobacteriota</taxon>
        <taxon>Cyanophyceae</taxon>
        <taxon>Leptolyngbyales</taxon>
        <taxon>Leptolyngbyaceae</taxon>
        <taxon>Phormidesmis</taxon>
    </lineage>
</organism>
<proteinExistence type="predicted"/>